<dbReference type="OrthoDB" id="100605at2"/>
<dbReference type="SUPFAM" id="SSF55486">
    <property type="entry name" value="Metalloproteases ('zincins'), catalytic domain"/>
    <property type="match status" value="1"/>
</dbReference>
<dbReference type="eggNOG" id="COG0308">
    <property type="taxonomic scope" value="Bacteria"/>
</dbReference>
<keyword evidence="3" id="KW-1185">Reference proteome</keyword>
<reference evidence="3" key="1">
    <citation type="journal article" date="2012" name="Stand. Genomic Sci.">
        <title>Genome sequence of the Antarctic rhodopsins-containing flavobacterium Gillisia limnaea type strain (R-8282(T)).</title>
        <authorList>
            <person name="Riedel T."/>
            <person name="Held B."/>
            <person name="Nolan M."/>
            <person name="Lucas S."/>
            <person name="Lapidus A."/>
            <person name="Tice H."/>
            <person name="Del Rio T.G."/>
            <person name="Cheng J.F."/>
            <person name="Han C."/>
            <person name="Tapia R."/>
            <person name="Goodwin L.A."/>
            <person name="Pitluck S."/>
            <person name="Liolios K."/>
            <person name="Mavromatis K."/>
            <person name="Pagani I."/>
            <person name="Ivanova N."/>
            <person name="Mikhailova N."/>
            <person name="Pati A."/>
            <person name="Chen A."/>
            <person name="Palaniappan K."/>
            <person name="Land M."/>
            <person name="Rohde M."/>
            <person name="Tindall B.J."/>
            <person name="Detter J.C."/>
            <person name="Goker M."/>
            <person name="Bristow J."/>
            <person name="Eisen J.A."/>
            <person name="Markowitz V."/>
            <person name="Hugenholtz P."/>
            <person name="Kyrpides N.C."/>
            <person name="Klenk H.P."/>
            <person name="Woyke T."/>
        </authorList>
    </citation>
    <scope>NUCLEOTIDE SEQUENCE [LARGE SCALE GENOMIC DNA]</scope>
    <source>
        <strain evidence="3">DSM 15749 / LMG 21470 / R-8282</strain>
    </source>
</reference>
<feature type="transmembrane region" description="Helical" evidence="1">
    <location>
        <begin position="464"/>
        <end position="485"/>
    </location>
</feature>
<feature type="transmembrane region" description="Helical" evidence="1">
    <location>
        <begin position="325"/>
        <end position="349"/>
    </location>
</feature>
<feature type="transmembrane region" description="Helical" evidence="1">
    <location>
        <begin position="21"/>
        <end position="40"/>
    </location>
</feature>
<evidence type="ECO:0000313" key="2">
    <source>
        <dbReference type="EMBL" id="EHQ03872.1"/>
    </source>
</evidence>
<dbReference type="Proteomes" id="UP000003844">
    <property type="component" value="Unassembled WGS sequence"/>
</dbReference>
<evidence type="ECO:0000256" key="1">
    <source>
        <dbReference type="SAM" id="Phobius"/>
    </source>
</evidence>
<dbReference type="AlphaFoldDB" id="H2BUJ4"/>
<feature type="transmembrane region" description="Helical" evidence="1">
    <location>
        <begin position="52"/>
        <end position="71"/>
    </location>
</feature>
<dbReference type="Gene3D" id="1.10.390.10">
    <property type="entry name" value="Neutral Protease Domain 2"/>
    <property type="match status" value="1"/>
</dbReference>
<dbReference type="InterPro" id="IPR027268">
    <property type="entry name" value="Peptidase_M4/M1_CTD_sf"/>
</dbReference>
<dbReference type="RefSeq" id="WP_006990178.1">
    <property type="nucleotide sequence ID" value="NZ_JH594606.1"/>
</dbReference>
<feature type="transmembrane region" description="Helical" evidence="1">
    <location>
        <begin position="102"/>
        <end position="126"/>
    </location>
</feature>
<evidence type="ECO:0000313" key="3">
    <source>
        <dbReference type="Proteomes" id="UP000003844"/>
    </source>
</evidence>
<proteinExistence type="predicted"/>
<dbReference type="EMBL" id="JH594606">
    <property type="protein sequence ID" value="EHQ03872.1"/>
    <property type="molecule type" value="Genomic_DNA"/>
</dbReference>
<dbReference type="STRING" id="865937.Gilli_3265"/>
<feature type="transmembrane region" description="Helical" evidence="1">
    <location>
        <begin position="146"/>
        <end position="167"/>
    </location>
</feature>
<feature type="transmembrane region" description="Helical" evidence="1">
    <location>
        <begin position="582"/>
        <end position="602"/>
    </location>
</feature>
<gene>
    <name evidence="2" type="ORF">Gilli_3265</name>
</gene>
<dbReference type="HOGENOM" id="CLU_007999_0_0_10"/>
<feature type="transmembrane region" description="Helical" evidence="1">
    <location>
        <begin position="380"/>
        <end position="398"/>
    </location>
</feature>
<name>H2BUJ4_GILLR</name>
<feature type="transmembrane region" description="Helical" evidence="1">
    <location>
        <begin position="418"/>
        <end position="444"/>
    </location>
</feature>
<organism evidence="2 3">
    <name type="scientific">Gillisia limnaea (strain DSM 15749 / LMG 21470 / R-8282)</name>
    <dbReference type="NCBI Taxonomy" id="865937"/>
    <lineage>
        <taxon>Bacteria</taxon>
        <taxon>Pseudomonadati</taxon>
        <taxon>Bacteroidota</taxon>
        <taxon>Flavobacteriia</taxon>
        <taxon>Flavobacteriales</taxon>
        <taxon>Flavobacteriaceae</taxon>
        <taxon>Gillisia</taxon>
    </lineage>
</organism>
<sequence length="1234" mass="141562">MKCREILRFEIRYLLRHFSTWLLFLVFLVFGFIILRLVTLTDGTNYNAPGTIAFFTIFANFIWVVIGGGIAGEAATRDFQINMHPLSFTAPVSKRSYLGGRFLAALILNLMILFFLYLGFLISLYGPGFNPEFRSPFRFASYLTNFAYLAVPTVVATTSIQFTFAALSRRPIAGYLASIAIIIFSQFGGTTVLYALDWKVTGGLMDLLGTSIAADMEGWSPIEKNTRLIRLEGLWFWNRLLWFAIAVGVLALTYFKFNMRHVTQNSGWNLFRRRSAEKLSKGKTSSETAVEKHRIFQSITVPKFPRNFRFATYVRQVLALAHTSFLVVAGSRAGLTIVAILAIGTGLFATEYMQFFGVPLYARTEEVLRILTPALGTYKTHWIIIPLLIIFYASELIWREREAGINELYDTVPVPEAVAFLGKFLGMAMVIAFWMSFLMIAGIINQLIMGYYNFEILVYVKALFGFQFTNYLLFALLILVIHVLVNQKYLGLMVALGAYGFILFTPTLGIEHKMLIYASDTGWSYSDMSGFDPFLKPWLWFKFYWASWSFLLAVIAMLFWVRSRESEFGARIYQARHRLGNYKPALIIALILVLLSGGFVFYNTNIRNEYLQKSDYMETRVEYERHYSKYKSAVQPEMAVTKLHVEIYPEENSAEIHATYHLVNRSNVSIDSLHFTTIPRQEIENVSFDRQASPVVIDDKLGYRIYFLEEPLNPGDSILMKFLVNIRQHGFSNDGVDLSVIGNGSHIKRGDWMPTIGFDDDRRLYEERDREKFGLPVRPIRPSLYDVEARYDDRHAQQINFEAVIGTAKDQIAVAPGALQREWTKGDRRYFHYATNAPIHNDYAIFSAQYAVREAEWVPEPGENFAEIFADSIQPSNRTSKPVKIQVFYHPEHDENIDRMLKSAKVSMEYYSKEFGPYPYSHFRVLERPGPGRGMHAEPMTIDYASGYSLMNPQPDGLDLPYHIMSHEVAHQWWGFYLSPATVEGSGVLVESLATYSAMQVVEEALGYEHLMRYLSQMRQEYEVPRSQAAPPLLRANNSFLNYRKGPFAFYVLRNYIGKDRVNDALRQLLKEKPSEPPLPTTLDLYRELQAVTPDTLQYLVKDLFAENTFWELKTDVATTKKLETGMWQVTLEVKARKIAVDSMGIETEVPMKDWIEIGVYAPREKDKSSGKEIYLKKHRINSGKKRFIINVSEEPNNAGIDPNHLLIDLNLQNNTRKVKIDGVKEEEEEKGIL</sequence>
<feature type="transmembrane region" description="Helical" evidence="1">
    <location>
        <begin position="174"/>
        <end position="196"/>
    </location>
</feature>
<keyword evidence="1" id="KW-0472">Membrane</keyword>
<keyword evidence="1" id="KW-0812">Transmembrane</keyword>
<protein>
    <recommendedName>
        <fullName evidence="4">Peptidase M1 membrane alanine aminopeptidase domain-containing protein</fullName>
    </recommendedName>
</protein>
<accession>H2BUJ4</accession>
<feature type="transmembrane region" description="Helical" evidence="1">
    <location>
        <begin position="492"/>
        <end position="510"/>
    </location>
</feature>
<evidence type="ECO:0008006" key="4">
    <source>
        <dbReference type="Google" id="ProtNLM"/>
    </source>
</evidence>
<feature type="transmembrane region" description="Helical" evidence="1">
    <location>
        <begin position="543"/>
        <end position="561"/>
    </location>
</feature>
<keyword evidence="1" id="KW-1133">Transmembrane helix</keyword>
<dbReference type="Pfam" id="PF12730">
    <property type="entry name" value="ABC2_membrane_4"/>
    <property type="match status" value="1"/>
</dbReference>
<feature type="transmembrane region" description="Helical" evidence="1">
    <location>
        <begin position="236"/>
        <end position="255"/>
    </location>
</feature>